<evidence type="ECO:0000313" key="2">
    <source>
        <dbReference type="EMBL" id="MBB5638438.1"/>
    </source>
</evidence>
<sequence>MKKIITYIFCCITLLSATLSCTNNKKKNQAASGTSSSTDIAGPADSASRVIEYTNLVVDMANSHNSYLKDILGNASRIEKGLKNPADKFAFIGIITPHVMRAGLTNMNGVTLEKPVDELGKENQAYFKTQITQYNTLFTKLQHNYKQLDDYLKAEDYKDDKGAKGYAFIDTIRKTVQVLYTDKIVLMKKVNEVADAAEIVVLKDSPLKEYIVAMKTDMKNIRSFVDLLADNGKNYPKISNQVQESYKSLEAAQAKNAGLNIDNAKKANKDGQYKRFYEGFHDLLLRTKKTLRDATAAGKLTDNDIEGLDRDYDGLIRNYNYFNQ</sequence>
<reference evidence="2 3" key="1">
    <citation type="submission" date="2020-08" db="EMBL/GenBank/DDBJ databases">
        <title>Genomic Encyclopedia of Type Strains, Phase IV (KMG-V): Genome sequencing to study the core and pangenomes of soil and plant-associated prokaryotes.</title>
        <authorList>
            <person name="Whitman W."/>
        </authorList>
    </citation>
    <scope>NUCLEOTIDE SEQUENCE [LARGE SCALE GENOMIC DNA]</scope>
    <source>
        <strain evidence="2 3">S3M1</strain>
    </source>
</reference>
<feature type="signal peptide" evidence="1">
    <location>
        <begin position="1"/>
        <end position="22"/>
    </location>
</feature>
<proteinExistence type="predicted"/>
<evidence type="ECO:0008006" key="4">
    <source>
        <dbReference type="Google" id="ProtNLM"/>
    </source>
</evidence>
<feature type="chain" id="PRO_5031489238" description="DUF3829 domain-containing protein" evidence="1">
    <location>
        <begin position="23"/>
        <end position="324"/>
    </location>
</feature>
<dbReference type="PROSITE" id="PS51257">
    <property type="entry name" value="PROKAR_LIPOPROTEIN"/>
    <property type="match status" value="1"/>
</dbReference>
<comment type="caution">
    <text evidence="2">The sequence shown here is derived from an EMBL/GenBank/DDBJ whole genome shotgun (WGS) entry which is preliminary data.</text>
</comment>
<name>A0A7W9E0Y2_9SPHI</name>
<dbReference type="Gene3D" id="1.20.120.930">
    <property type="entry name" value="Uncharacterised protein PF12889, N-terminal DUF3829"/>
    <property type="match status" value="1"/>
</dbReference>
<evidence type="ECO:0000256" key="1">
    <source>
        <dbReference type="SAM" id="SignalP"/>
    </source>
</evidence>
<protein>
    <recommendedName>
        <fullName evidence="4">DUF3829 domain-containing protein</fullName>
    </recommendedName>
</protein>
<organism evidence="2 3">
    <name type="scientific">Pedobacter cryoconitis</name>
    <dbReference type="NCBI Taxonomy" id="188932"/>
    <lineage>
        <taxon>Bacteria</taxon>
        <taxon>Pseudomonadati</taxon>
        <taxon>Bacteroidota</taxon>
        <taxon>Sphingobacteriia</taxon>
        <taxon>Sphingobacteriales</taxon>
        <taxon>Sphingobacteriaceae</taxon>
        <taxon>Pedobacter</taxon>
    </lineage>
</organism>
<dbReference type="Proteomes" id="UP000537204">
    <property type="component" value="Unassembled WGS sequence"/>
</dbReference>
<dbReference type="EMBL" id="JACHCE010000008">
    <property type="protein sequence ID" value="MBB5638438.1"/>
    <property type="molecule type" value="Genomic_DNA"/>
</dbReference>
<dbReference type="RefSeq" id="WP_183884255.1">
    <property type="nucleotide sequence ID" value="NZ_JACHCE010000008.1"/>
</dbReference>
<accession>A0A7W9E0Y2</accession>
<gene>
    <name evidence="2" type="ORF">HDE68_004367</name>
</gene>
<keyword evidence="1" id="KW-0732">Signal</keyword>
<evidence type="ECO:0000313" key="3">
    <source>
        <dbReference type="Proteomes" id="UP000537204"/>
    </source>
</evidence>
<dbReference type="AlphaFoldDB" id="A0A7W9E0Y2"/>